<dbReference type="InterPro" id="IPR004358">
    <property type="entry name" value="Sig_transdc_His_kin-like_C"/>
</dbReference>
<evidence type="ECO:0000256" key="5">
    <source>
        <dbReference type="ARBA" id="ARBA00022741"/>
    </source>
</evidence>
<dbReference type="SUPFAM" id="SSF55874">
    <property type="entry name" value="ATPase domain of HSP90 chaperone/DNA topoisomerase II/histidine kinase"/>
    <property type="match status" value="2"/>
</dbReference>
<evidence type="ECO:0000256" key="9">
    <source>
        <dbReference type="PROSITE-ProRule" id="PRU00169"/>
    </source>
</evidence>
<feature type="transmembrane region" description="Helical" evidence="10">
    <location>
        <begin position="243"/>
        <end position="261"/>
    </location>
</feature>
<keyword evidence="3 9" id="KW-0597">Phosphoprotein</keyword>
<dbReference type="FunFam" id="3.30.565.10:FF:000049">
    <property type="entry name" value="Two-component sensor histidine kinase"/>
    <property type="match status" value="1"/>
</dbReference>
<dbReference type="Gene3D" id="1.10.287.130">
    <property type="match status" value="1"/>
</dbReference>
<keyword evidence="5" id="KW-0547">Nucleotide-binding</keyword>
<dbReference type="CDD" id="cd00082">
    <property type="entry name" value="HisKA"/>
    <property type="match status" value="1"/>
</dbReference>
<evidence type="ECO:0000256" key="8">
    <source>
        <dbReference type="ARBA" id="ARBA00023012"/>
    </source>
</evidence>
<reference evidence="13 14" key="1">
    <citation type="submission" date="2018-07" db="EMBL/GenBank/DDBJ databases">
        <title>Genomic Encyclopedia of Type Strains, Phase III (KMG-III): the genomes of soil and plant-associated and newly described type strains.</title>
        <authorList>
            <person name="Whitman W."/>
        </authorList>
    </citation>
    <scope>NUCLEOTIDE SEQUENCE [LARGE SCALE GENOMIC DNA]</scope>
    <source>
        <strain evidence="13 14">CECT 8333</strain>
    </source>
</reference>
<feature type="domain" description="Histidine kinase" evidence="11">
    <location>
        <begin position="941"/>
        <end position="1040"/>
    </location>
</feature>
<dbReference type="InterPro" id="IPR036097">
    <property type="entry name" value="HisK_dim/P_sf"/>
</dbReference>
<dbReference type="GO" id="GO:0005524">
    <property type="term" value="F:ATP binding"/>
    <property type="evidence" value="ECO:0007669"/>
    <property type="project" value="UniProtKB-KW"/>
</dbReference>
<dbReference type="GO" id="GO:0000155">
    <property type="term" value="F:phosphorelay sensor kinase activity"/>
    <property type="evidence" value="ECO:0007669"/>
    <property type="project" value="InterPro"/>
</dbReference>
<evidence type="ECO:0000313" key="14">
    <source>
        <dbReference type="Proteomes" id="UP000253090"/>
    </source>
</evidence>
<dbReference type="InterPro" id="IPR011006">
    <property type="entry name" value="CheY-like_superfamily"/>
</dbReference>
<keyword evidence="7" id="KW-0067">ATP-binding</keyword>
<sequence length="1046" mass="115494">MKILNKTATKYLAILILFMSALLGLRWAWSEIFYTSEAPLPVHGVLDMRGVDLEKSPSFFLNGQWQFYPEHFLSYADLQSESLPSRLIEVPGDWGSILNPDSGSSYGYGTYRLRILVDPLSHPVALWMKSIQASSAVEINGVTEGDIGKPAASAEDYTPKNISYTASYSVTGATELEVLIRVANYDEPFNGGIMRSIRFGSLASIETVRWYSIGFQLVTCIVLLLHGLYGFILYAFNRKERALLTMALLTVSVALAITAGQDNLLSLWLPINYTWAIKIRLISLLWQNLFILHIFRKFASAPPGNAWLKAYTAILVVVSGLLLAGPASWGNGFLDFYGFLGIYLISFVWFIYVAGTMIFKKDGDKDAVFLLLTAAGIISNLSWSILESAKDVTTVYYPFDILATMVGFSAYWFKKYILHSKANAAMNEQLQKADKLKDQFLANTSHELRTPLHGIMNIAQNVVNKEKASLNESSLKDMELLITISRRMSHLLGDLLDVARLKEHRIALQQEPLEIQSVVPGVIAMLQFMTEAKPVQLNMDLEESMPPVLADEKRLVQILYNLLHNAIKYTEQGTITVSAGKKGEHVLIQVADTGVGINVETLARIFLPYEQGSYGISDGRGIGLGLSICKQLVELHGGELTVRSEPGKGSVFSFNLPLADESSGPLSKPPLHSGLPTDGAEIWSSFGFLLPDPAIGESAATAAVPPLLNDGQVNILAVDDDPVNLNVLVGILSSEPYNVTTAPSAREALELLGTQPWDLLIADVMMPQMSGYELTQRVREHYSVSELPVLLLTARSQPADIYTGFSSGANDYVTKPVDALELKYRIRALTAMKQSVNERLRMEAAYLQAQIHPHFLFNTLGSIMALSEIDTAKMRNLGDAFASFLRISFNFLNTGKEVELAHELQLAEAYLYIEKERFGDRLSVVWEVDPDISLLLPPLTIQPLIENAVKHGLLSRNKGGTVRIRVTRRNNGTLIEVKDNGKGMDEEQVIRLLSPTLEGKGGIGVANTNRRLIRLYGQGLSIISMPGEGTTVSFIVPDKPLRENRG</sequence>
<dbReference type="CDD" id="cd16922">
    <property type="entry name" value="HATPase_EvgS-ArcB-TorS-like"/>
    <property type="match status" value="1"/>
</dbReference>
<evidence type="ECO:0000259" key="11">
    <source>
        <dbReference type="PROSITE" id="PS50109"/>
    </source>
</evidence>
<dbReference type="EC" id="2.7.13.3" evidence="2"/>
<dbReference type="InterPro" id="IPR003661">
    <property type="entry name" value="HisK_dim/P_dom"/>
</dbReference>
<dbReference type="AlphaFoldDB" id="A0A369B848"/>
<keyword evidence="14" id="KW-1185">Reference proteome</keyword>
<dbReference type="CDD" id="cd17574">
    <property type="entry name" value="REC_OmpR"/>
    <property type="match status" value="1"/>
</dbReference>
<feature type="domain" description="Response regulatory" evidence="12">
    <location>
        <begin position="714"/>
        <end position="830"/>
    </location>
</feature>
<keyword evidence="8" id="KW-0902">Two-component regulatory system</keyword>
<dbReference type="InterPro" id="IPR003594">
    <property type="entry name" value="HATPase_dom"/>
</dbReference>
<dbReference type="Pfam" id="PF06580">
    <property type="entry name" value="His_kinase"/>
    <property type="match status" value="1"/>
</dbReference>
<feature type="transmembrane region" description="Helical" evidence="10">
    <location>
        <begin position="336"/>
        <end position="355"/>
    </location>
</feature>
<dbReference type="InterPro" id="IPR005467">
    <property type="entry name" value="His_kinase_dom"/>
</dbReference>
<dbReference type="Proteomes" id="UP000253090">
    <property type="component" value="Unassembled WGS sequence"/>
</dbReference>
<evidence type="ECO:0000256" key="1">
    <source>
        <dbReference type="ARBA" id="ARBA00000085"/>
    </source>
</evidence>
<evidence type="ECO:0000256" key="7">
    <source>
        <dbReference type="ARBA" id="ARBA00022840"/>
    </source>
</evidence>
<dbReference type="GO" id="GO:0005886">
    <property type="term" value="C:plasma membrane"/>
    <property type="evidence" value="ECO:0007669"/>
    <property type="project" value="TreeGrafter"/>
</dbReference>
<organism evidence="13 14">
    <name type="scientific">Fontibacillus phaseoli</name>
    <dbReference type="NCBI Taxonomy" id="1416533"/>
    <lineage>
        <taxon>Bacteria</taxon>
        <taxon>Bacillati</taxon>
        <taxon>Bacillota</taxon>
        <taxon>Bacilli</taxon>
        <taxon>Bacillales</taxon>
        <taxon>Paenibacillaceae</taxon>
        <taxon>Fontibacillus</taxon>
    </lineage>
</organism>
<keyword evidence="10" id="KW-0472">Membrane</keyword>
<dbReference type="Pfam" id="PF00072">
    <property type="entry name" value="Response_reg"/>
    <property type="match status" value="1"/>
</dbReference>
<dbReference type="PROSITE" id="PS50109">
    <property type="entry name" value="HIS_KIN"/>
    <property type="match status" value="2"/>
</dbReference>
<dbReference type="PANTHER" id="PTHR43047:SF72">
    <property type="entry name" value="OSMOSENSING HISTIDINE PROTEIN KINASE SLN1"/>
    <property type="match status" value="1"/>
</dbReference>
<gene>
    <name evidence="13" type="ORF">DFP94_10858</name>
</gene>
<evidence type="ECO:0000256" key="3">
    <source>
        <dbReference type="ARBA" id="ARBA00022553"/>
    </source>
</evidence>
<dbReference type="PANTHER" id="PTHR43047">
    <property type="entry name" value="TWO-COMPONENT HISTIDINE PROTEIN KINASE"/>
    <property type="match status" value="1"/>
</dbReference>
<feature type="domain" description="Histidine kinase" evidence="11">
    <location>
        <begin position="443"/>
        <end position="660"/>
    </location>
</feature>
<dbReference type="EMBL" id="QPJW01000008">
    <property type="protein sequence ID" value="RCX17699.1"/>
    <property type="molecule type" value="Genomic_DNA"/>
</dbReference>
<evidence type="ECO:0000256" key="4">
    <source>
        <dbReference type="ARBA" id="ARBA00022679"/>
    </source>
</evidence>
<feature type="transmembrane region" description="Helical" evidence="10">
    <location>
        <begin position="210"/>
        <end position="236"/>
    </location>
</feature>
<dbReference type="InterPro" id="IPR036890">
    <property type="entry name" value="HATPase_C_sf"/>
</dbReference>
<dbReference type="OrthoDB" id="9809348at2"/>
<keyword evidence="6 13" id="KW-0418">Kinase</keyword>
<dbReference type="InterPro" id="IPR010559">
    <property type="entry name" value="Sig_transdc_His_kin_internal"/>
</dbReference>
<evidence type="ECO:0000256" key="6">
    <source>
        <dbReference type="ARBA" id="ARBA00022777"/>
    </source>
</evidence>
<comment type="catalytic activity">
    <reaction evidence="1">
        <text>ATP + protein L-histidine = ADP + protein N-phospho-L-histidine.</text>
        <dbReference type="EC" id="2.7.13.3"/>
    </reaction>
</comment>
<evidence type="ECO:0000256" key="2">
    <source>
        <dbReference type="ARBA" id="ARBA00012438"/>
    </source>
</evidence>
<dbReference type="SUPFAM" id="SSF47384">
    <property type="entry name" value="Homodimeric domain of signal transducing histidine kinase"/>
    <property type="match status" value="1"/>
</dbReference>
<dbReference type="Pfam" id="PF00512">
    <property type="entry name" value="HisKA"/>
    <property type="match status" value="1"/>
</dbReference>
<dbReference type="PRINTS" id="PR00344">
    <property type="entry name" value="BCTRLSENSOR"/>
</dbReference>
<feature type="transmembrane region" description="Helical" evidence="10">
    <location>
        <begin position="367"/>
        <end position="383"/>
    </location>
</feature>
<feature type="transmembrane region" description="Helical" evidence="10">
    <location>
        <begin position="273"/>
        <end position="295"/>
    </location>
</feature>
<keyword evidence="10" id="KW-1133">Transmembrane helix</keyword>
<dbReference type="PROSITE" id="PS50110">
    <property type="entry name" value="RESPONSE_REGULATORY"/>
    <property type="match status" value="1"/>
</dbReference>
<dbReference type="Gene3D" id="2.60.120.260">
    <property type="entry name" value="Galactose-binding domain-like"/>
    <property type="match status" value="1"/>
</dbReference>
<dbReference type="RefSeq" id="WP_114497805.1">
    <property type="nucleotide sequence ID" value="NZ_QPJW01000008.1"/>
</dbReference>
<dbReference type="SUPFAM" id="SSF49785">
    <property type="entry name" value="Galactose-binding domain-like"/>
    <property type="match status" value="1"/>
</dbReference>
<dbReference type="Gene3D" id="3.40.50.2300">
    <property type="match status" value="1"/>
</dbReference>
<keyword evidence="10" id="KW-0812">Transmembrane</keyword>
<dbReference type="Gene3D" id="3.30.565.10">
    <property type="entry name" value="Histidine kinase-like ATPase, C-terminal domain"/>
    <property type="match status" value="2"/>
</dbReference>
<accession>A0A369B848</accession>
<dbReference type="SUPFAM" id="SSF52172">
    <property type="entry name" value="CheY-like"/>
    <property type="match status" value="1"/>
</dbReference>
<dbReference type="Pfam" id="PF02518">
    <property type="entry name" value="HATPase_c"/>
    <property type="match status" value="2"/>
</dbReference>
<evidence type="ECO:0000313" key="13">
    <source>
        <dbReference type="EMBL" id="RCX17699.1"/>
    </source>
</evidence>
<dbReference type="InterPro" id="IPR008979">
    <property type="entry name" value="Galactose-bd-like_sf"/>
</dbReference>
<proteinExistence type="predicted"/>
<dbReference type="GO" id="GO:0009927">
    <property type="term" value="F:histidine phosphotransfer kinase activity"/>
    <property type="evidence" value="ECO:0007669"/>
    <property type="project" value="TreeGrafter"/>
</dbReference>
<feature type="modified residue" description="4-aspartylphosphate" evidence="9">
    <location>
        <position position="763"/>
    </location>
</feature>
<evidence type="ECO:0000256" key="10">
    <source>
        <dbReference type="SAM" id="Phobius"/>
    </source>
</evidence>
<protein>
    <recommendedName>
        <fullName evidence="2">histidine kinase</fullName>
        <ecNumber evidence="2">2.7.13.3</ecNumber>
    </recommendedName>
</protein>
<evidence type="ECO:0000259" key="12">
    <source>
        <dbReference type="PROSITE" id="PS50110"/>
    </source>
</evidence>
<dbReference type="SMART" id="SM00387">
    <property type="entry name" value="HATPase_c"/>
    <property type="match status" value="2"/>
</dbReference>
<dbReference type="InterPro" id="IPR001789">
    <property type="entry name" value="Sig_transdc_resp-reg_receiver"/>
</dbReference>
<name>A0A369B848_9BACL</name>
<dbReference type="SMART" id="SM00388">
    <property type="entry name" value="HisKA"/>
    <property type="match status" value="1"/>
</dbReference>
<feature type="transmembrane region" description="Helical" evidence="10">
    <location>
        <begin position="307"/>
        <end position="324"/>
    </location>
</feature>
<dbReference type="SMART" id="SM00448">
    <property type="entry name" value="REC"/>
    <property type="match status" value="1"/>
</dbReference>
<comment type="caution">
    <text evidence="13">The sequence shown here is derived from an EMBL/GenBank/DDBJ whole genome shotgun (WGS) entry which is preliminary data.</text>
</comment>
<keyword evidence="4" id="KW-0808">Transferase</keyword>